<keyword evidence="1 4" id="KW-0378">Hydrolase</keyword>
<dbReference type="InterPro" id="IPR036526">
    <property type="entry name" value="C-N_Hydrolase_sf"/>
</dbReference>
<dbReference type="EMBL" id="CP037899">
    <property type="protein sequence ID" value="QDQ42223.1"/>
    <property type="molecule type" value="Genomic_DNA"/>
</dbReference>
<gene>
    <name evidence="3" type="ORF">A946_07760</name>
    <name evidence="4" type="ORF">kam1_991</name>
</gene>
<dbReference type="PANTHER" id="PTHR43674:SF2">
    <property type="entry name" value="BETA-UREIDOPROPIONASE"/>
    <property type="match status" value="1"/>
</dbReference>
<keyword evidence="3" id="KW-0808">Transferase</keyword>
<evidence type="ECO:0000256" key="1">
    <source>
        <dbReference type="ARBA" id="ARBA00022801"/>
    </source>
</evidence>
<dbReference type="RefSeq" id="WP_039721693.1">
    <property type="nucleotide sequence ID" value="NZ_CP037899.1"/>
</dbReference>
<evidence type="ECO:0000313" key="3">
    <source>
        <dbReference type="EMBL" id="KIE58371.1"/>
    </source>
</evidence>
<dbReference type="CDD" id="cd07573">
    <property type="entry name" value="CPA"/>
    <property type="match status" value="1"/>
</dbReference>
<dbReference type="OrthoDB" id="9811121at2"/>
<dbReference type="GO" id="GO:0033388">
    <property type="term" value="P:putrescine biosynthetic process from arginine"/>
    <property type="evidence" value="ECO:0007669"/>
    <property type="project" value="TreeGrafter"/>
</dbReference>
<dbReference type="EC" id="3.5.1.53" evidence="4"/>
<feature type="domain" description="CN hydrolase" evidence="2">
    <location>
        <begin position="2"/>
        <end position="259"/>
    </location>
</feature>
<proteinExistence type="predicted"/>
<reference evidence="4" key="2">
    <citation type="journal article" date="2019" name="BMC Genomics">
        <title>Complete genome sequence analysis of the thermoacidophilic verrucomicrobial methanotroph 'Candidatus Methylacidiphilum kamchatkense' strain Kam1 and comparison with its closest relatives.</title>
        <authorList>
            <person name="Kruse T."/>
            <person name="Ratnadevi C.M."/>
            <person name="Erikstad H.A."/>
            <person name="Birkeland N.K."/>
        </authorList>
    </citation>
    <scope>NUCLEOTIDE SEQUENCE</scope>
    <source>
        <strain evidence="4">Kam1</strain>
    </source>
</reference>
<name>A0A0C1RTR5_9BACT</name>
<dbReference type="KEGG" id="mkc:kam1_991"/>
<dbReference type="AlphaFoldDB" id="A0A0C1RTR5"/>
<reference evidence="6" key="3">
    <citation type="submission" date="2019-03" db="EMBL/GenBank/DDBJ databases">
        <title>Complete genome of Methylacidiphilum kamchatkense Kam1.</title>
        <authorList>
            <person name="Kruse T."/>
            <person name="Murarilal Ratnadevi C."/>
            <person name="Erikstad H.-A."/>
            <person name="Birkeland N.-K."/>
        </authorList>
    </citation>
    <scope>NUCLEOTIDE SEQUENCE [LARGE SCALE GENOMIC DNA]</scope>
    <source>
        <strain evidence="6">kam1</strain>
    </source>
</reference>
<dbReference type="SUPFAM" id="SSF56317">
    <property type="entry name" value="Carbon-nitrogen hydrolase"/>
    <property type="match status" value="1"/>
</dbReference>
<reference evidence="3 5" key="1">
    <citation type="submission" date="2014-08" db="EMBL/GenBank/DDBJ databases">
        <title>Methylacidiphilum kamchatkense strain Kam1 draft genome sequence.</title>
        <authorList>
            <person name="Birkeland N.-K."/>
            <person name="Erikstad H.A."/>
        </authorList>
    </citation>
    <scope>NUCLEOTIDE SEQUENCE [LARGE SCALE GENOMIC DNA]</scope>
    <source>
        <strain evidence="3 5">Kam1</strain>
    </source>
</reference>
<evidence type="ECO:0000313" key="5">
    <source>
        <dbReference type="Proteomes" id="UP000031594"/>
    </source>
</evidence>
<dbReference type="FunFam" id="3.60.110.10:FF:000010">
    <property type="entry name" value="Carbon-nitrogen hydrolase"/>
    <property type="match status" value="1"/>
</dbReference>
<dbReference type="InterPro" id="IPR003010">
    <property type="entry name" value="C-N_Hydrolase"/>
</dbReference>
<keyword evidence="3" id="KW-0012">Acyltransferase</keyword>
<organism evidence="4 6">
    <name type="scientific">Methylacidiphilum kamchatkense Kam1</name>
    <dbReference type="NCBI Taxonomy" id="1202785"/>
    <lineage>
        <taxon>Bacteria</taxon>
        <taxon>Pseudomonadati</taxon>
        <taxon>Verrucomicrobiota</taxon>
        <taxon>Methylacidiphilae</taxon>
        <taxon>Methylacidiphilales</taxon>
        <taxon>Methylacidiphilaceae</taxon>
        <taxon>Methylacidiphilum (ex Ratnadevi et al. 2023)</taxon>
    </lineage>
</organism>
<dbReference type="Pfam" id="PF00795">
    <property type="entry name" value="CN_hydrolase"/>
    <property type="match status" value="1"/>
</dbReference>
<dbReference type="GO" id="GO:0050126">
    <property type="term" value="F:N-carbamoylputrescine amidase activity"/>
    <property type="evidence" value="ECO:0007669"/>
    <property type="project" value="UniProtKB-EC"/>
</dbReference>
<dbReference type="InterPro" id="IPR050345">
    <property type="entry name" value="Aliph_Amidase/BUP"/>
</dbReference>
<dbReference type="Gene3D" id="3.60.110.10">
    <property type="entry name" value="Carbon-nitrogen hydrolase"/>
    <property type="match status" value="1"/>
</dbReference>
<evidence type="ECO:0000313" key="4">
    <source>
        <dbReference type="EMBL" id="QDQ42223.1"/>
    </source>
</evidence>
<sequence>MVRVALIQSIGAVDPTQGLAHHLELISQAKELGAEIICTQELFKTRYFCNRIDPEFFSWAEDINGPTLQCFMEIAKKLQVVLIGSIFEKRAPGLYHNTAIVVDADGSYLGCYRKAHIPDDPGYFEKYYFAAGDNDFPVFQTRYARIGVLICWDQWFPEAARIAALKGAQIIFYPTAIGWLVEEKMAFGQDQLTAWLTIQRAHAIANGVFVASINRTGVEGDEKSRCIEFWGRSFLVDPFGRIIKQAGEKEEILVGELDFSLIEKTRINWPFLRDRRIDLYEQITRRYFP</sequence>
<dbReference type="Proteomes" id="UP000031594">
    <property type="component" value="Unassembled WGS sequence"/>
</dbReference>
<accession>A0A0C1RTR5</accession>
<dbReference type="STRING" id="1202785.A946_07760"/>
<dbReference type="Proteomes" id="UP000315925">
    <property type="component" value="Chromosome"/>
</dbReference>
<dbReference type="PROSITE" id="PS50263">
    <property type="entry name" value="CN_HYDROLASE"/>
    <property type="match status" value="1"/>
</dbReference>
<protein>
    <submittedName>
        <fullName evidence="3">Acyltransferase</fullName>
    </submittedName>
    <submittedName>
        <fullName evidence="4">N-carbamoylputrescine amidase</fullName>
        <ecNumber evidence="4">3.5.1.53</ecNumber>
    </submittedName>
</protein>
<evidence type="ECO:0000259" key="2">
    <source>
        <dbReference type="PROSITE" id="PS50263"/>
    </source>
</evidence>
<dbReference type="EMBL" id="JQNX01000005">
    <property type="protein sequence ID" value="KIE58371.1"/>
    <property type="molecule type" value="Genomic_DNA"/>
</dbReference>
<dbReference type="PANTHER" id="PTHR43674">
    <property type="entry name" value="NITRILASE C965.09-RELATED"/>
    <property type="match status" value="1"/>
</dbReference>
<dbReference type="GO" id="GO:0016746">
    <property type="term" value="F:acyltransferase activity"/>
    <property type="evidence" value="ECO:0007669"/>
    <property type="project" value="UniProtKB-KW"/>
</dbReference>
<evidence type="ECO:0000313" key="6">
    <source>
        <dbReference type="Proteomes" id="UP000315925"/>
    </source>
</evidence>
<keyword evidence="5" id="KW-1185">Reference proteome</keyword>